<reference evidence="2" key="1">
    <citation type="submission" date="2020-12" db="EMBL/GenBank/DDBJ databases">
        <title>Metabolic potential, ecology and presence of endohyphal bacteria is reflected in genomic diversity of Mucoromycotina.</title>
        <authorList>
            <person name="Muszewska A."/>
            <person name="Okrasinska A."/>
            <person name="Steczkiewicz K."/>
            <person name="Drgas O."/>
            <person name="Orlowska M."/>
            <person name="Perlinska-Lenart U."/>
            <person name="Aleksandrzak-Piekarczyk T."/>
            <person name="Szatraj K."/>
            <person name="Zielenkiewicz U."/>
            <person name="Pilsyk S."/>
            <person name="Malc E."/>
            <person name="Mieczkowski P."/>
            <person name="Kruszewska J.S."/>
            <person name="Biernat P."/>
            <person name="Pawlowska J."/>
        </authorList>
    </citation>
    <scope>NUCLEOTIDE SEQUENCE</scope>
    <source>
        <strain evidence="2">CBS 226.32</strain>
    </source>
</reference>
<feature type="region of interest" description="Disordered" evidence="1">
    <location>
        <begin position="284"/>
        <end position="323"/>
    </location>
</feature>
<feature type="compositionally biased region" description="Polar residues" evidence="1">
    <location>
        <begin position="221"/>
        <end position="231"/>
    </location>
</feature>
<comment type="caution">
    <text evidence="2">The sequence shown here is derived from an EMBL/GenBank/DDBJ whole genome shotgun (WGS) entry which is preliminary data.</text>
</comment>
<feature type="region of interest" description="Disordered" evidence="1">
    <location>
        <begin position="221"/>
        <end position="262"/>
    </location>
</feature>
<dbReference type="EMBL" id="JAEPRC010000920">
    <property type="protein sequence ID" value="KAG2190685.1"/>
    <property type="molecule type" value="Genomic_DNA"/>
</dbReference>
<feature type="compositionally biased region" description="Low complexity" evidence="1">
    <location>
        <begin position="22"/>
        <end position="45"/>
    </location>
</feature>
<feature type="compositionally biased region" description="Pro residues" evidence="1">
    <location>
        <begin position="239"/>
        <end position="257"/>
    </location>
</feature>
<feature type="compositionally biased region" description="Low complexity" evidence="1">
    <location>
        <begin position="56"/>
        <end position="78"/>
    </location>
</feature>
<evidence type="ECO:0000313" key="3">
    <source>
        <dbReference type="Proteomes" id="UP000650833"/>
    </source>
</evidence>
<sequence>MNSFNQSSVNIPSNQATFMATSTYPLQSSSASPSSVRTSRISRPRPASHLDESWKKSSNSTLSSSSKGNGWKTSSSSSMKKDMENWKMSGTPRHAQLQHVAALVDDDPILRRQSATPTMMSINSPWQPKPLPQEPSPPVVTEPFNFVYPTDTPPFHFNTPLQPPAFINNNTSIVPEYNSYPPPIASYPINDNMYQTNNAEYPPAMINAVVPLYPPTASDSNYQLPVSNLDYSNYHHHQPPPPPPQEYPPYNNMPPPQQYNEQIMYPPSSSLISQAPLPAHINSVAPMNATPANTNIPLPPASNQTNNNVDDKSKKKKEKPEKKVRQITVQSINAEHRVWIDVLPSETGLSLAEKIHIIATFRTRKIVSIATASGRKVPLDNRPVFGSWMDMENFVDGERWSVEWRENDRGVVDRFFSKVVQAGGGKRKDHVVKERD</sequence>
<keyword evidence="3" id="KW-1185">Reference proteome</keyword>
<evidence type="ECO:0000256" key="1">
    <source>
        <dbReference type="SAM" id="MobiDB-lite"/>
    </source>
</evidence>
<dbReference type="AlphaFoldDB" id="A0A8H7UPF9"/>
<organism evidence="2 3">
    <name type="scientific">Mucor plumbeus</name>
    <dbReference type="NCBI Taxonomy" id="97098"/>
    <lineage>
        <taxon>Eukaryota</taxon>
        <taxon>Fungi</taxon>
        <taxon>Fungi incertae sedis</taxon>
        <taxon>Mucoromycota</taxon>
        <taxon>Mucoromycotina</taxon>
        <taxon>Mucoromycetes</taxon>
        <taxon>Mucorales</taxon>
        <taxon>Mucorineae</taxon>
        <taxon>Mucoraceae</taxon>
        <taxon>Mucor</taxon>
    </lineage>
</organism>
<proteinExistence type="predicted"/>
<feature type="compositionally biased region" description="Polar residues" evidence="1">
    <location>
        <begin position="290"/>
        <end position="308"/>
    </location>
</feature>
<feature type="region of interest" description="Disordered" evidence="1">
    <location>
        <begin position="22"/>
        <end position="92"/>
    </location>
</feature>
<feature type="compositionally biased region" description="Basic and acidic residues" evidence="1">
    <location>
        <begin position="309"/>
        <end position="323"/>
    </location>
</feature>
<protein>
    <submittedName>
        <fullName evidence="2">Uncharacterized protein</fullName>
    </submittedName>
</protein>
<gene>
    <name evidence="2" type="ORF">INT46_006664</name>
</gene>
<name>A0A8H7UPF9_9FUNG</name>
<evidence type="ECO:0000313" key="2">
    <source>
        <dbReference type="EMBL" id="KAG2190685.1"/>
    </source>
</evidence>
<accession>A0A8H7UPF9</accession>
<dbReference type="Proteomes" id="UP000650833">
    <property type="component" value="Unassembled WGS sequence"/>
</dbReference>
<dbReference type="OrthoDB" id="2381286at2759"/>